<dbReference type="EMBL" id="CP014206">
    <property type="protein sequence ID" value="AMK10495.1"/>
    <property type="molecule type" value="Genomic_DNA"/>
</dbReference>
<dbReference type="KEGG" id="dej:AWY79_04865"/>
<evidence type="ECO:0000313" key="5">
    <source>
        <dbReference type="Proteomes" id="UP000295506"/>
    </source>
</evidence>
<dbReference type="Proteomes" id="UP000295506">
    <property type="component" value="Unassembled WGS sequence"/>
</dbReference>
<evidence type="ECO:0000256" key="1">
    <source>
        <dbReference type="SAM" id="Phobius"/>
    </source>
</evidence>
<feature type="transmembrane region" description="Helical" evidence="1">
    <location>
        <begin position="20"/>
        <end position="49"/>
    </location>
</feature>
<protein>
    <submittedName>
        <fullName evidence="2">Glucose-1-phosphate thymidylyltransferase</fullName>
    </submittedName>
    <submittedName>
        <fullName evidence="3">Uncharacterized protein DUF4389</fullName>
    </submittedName>
</protein>
<dbReference type="EMBL" id="SOBK01000004">
    <property type="protein sequence ID" value="TDT89106.1"/>
    <property type="molecule type" value="Genomic_DNA"/>
</dbReference>
<keyword evidence="1" id="KW-0472">Membrane</keyword>
<keyword evidence="1" id="KW-1133">Transmembrane helix</keyword>
<organism evidence="3 5">
    <name type="scientific">Pseudodesulfovibrio indicus</name>
    <dbReference type="NCBI Taxonomy" id="1716143"/>
    <lineage>
        <taxon>Bacteria</taxon>
        <taxon>Pseudomonadati</taxon>
        <taxon>Thermodesulfobacteriota</taxon>
        <taxon>Desulfovibrionia</taxon>
        <taxon>Desulfovibrionales</taxon>
        <taxon>Desulfovibrionaceae</taxon>
    </lineage>
</organism>
<dbReference type="Proteomes" id="UP000055611">
    <property type="component" value="Chromosome"/>
</dbReference>
<name>A0A126QM45_9BACT</name>
<dbReference type="AlphaFoldDB" id="A0A126QM45"/>
<evidence type="ECO:0000313" key="3">
    <source>
        <dbReference type="EMBL" id="TDT89106.1"/>
    </source>
</evidence>
<evidence type="ECO:0000313" key="2">
    <source>
        <dbReference type="EMBL" id="AMK10495.1"/>
    </source>
</evidence>
<dbReference type="RefSeq" id="WP_066801055.1">
    <property type="nucleotide sequence ID" value="NZ_CAUVXY020000008.1"/>
</dbReference>
<dbReference type="OrthoDB" id="5458236at2"/>
<keyword evidence="1" id="KW-0812">Transmembrane</keyword>
<dbReference type="Pfam" id="PF14333">
    <property type="entry name" value="DUF4389"/>
    <property type="match status" value="1"/>
</dbReference>
<gene>
    <name evidence="2" type="ORF">AWY79_04865</name>
    <name evidence="3" type="ORF">EDC59_10499</name>
</gene>
<sequence length="105" mass="12376">MATETRATTVSRTEILKRFLVTLVCMIFFEVLKLIVQVAVLFQYGYLLVSRKRSEPLRAYCNVLSQYGYRLLRYATLNDNRRPFPFAEFPSDEDCEPPVKQVQFR</sequence>
<keyword evidence="4" id="KW-1185">Reference proteome</keyword>
<accession>A0A126QM45</accession>
<proteinExistence type="predicted"/>
<evidence type="ECO:0000313" key="4">
    <source>
        <dbReference type="Proteomes" id="UP000055611"/>
    </source>
</evidence>
<reference evidence="3 5" key="2">
    <citation type="submission" date="2019-03" db="EMBL/GenBank/DDBJ databases">
        <title>Genomic Encyclopedia of Type Strains, Phase IV (KMG-IV): sequencing the most valuable type-strain genomes for metagenomic binning, comparative biology and taxonomic classification.</title>
        <authorList>
            <person name="Goeker M."/>
        </authorList>
    </citation>
    <scope>NUCLEOTIDE SEQUENCE [LARGE SCALE GENOMIC DNA]</scope>
    <source>
        <strain evidence="3 5">DSM 101483</strain>
    </source>
</reference>
<reference evidence="2 4" key="1">
    <citation type="journal article" date="2016" name="Front. Microbiol.">
        <title>Genome Sequence of the Piezophilic, Mesophilic Sulfate-Reducing Bacterium Desulfovibrio indicus J2T.</title>
        <authorList>
            <person name="Cao J."/>
            <person name="Maignien L."/>
            <person name="Shao Z."/>
            <person name="Alain K."/>
            <person name="Jebbar M."/>
        </authorList>
    </citation>
    <scope>NUCLEOTIDE SEQUENCE [LARGE SCALE GENOMIC DNA]</scope>
    <source>
        <strain evidence="2 4">J2</strain>
    </source>
</reference>
<dbReference type="InterPro" id="IPR025498">
    <property type="entry name" value="DUF4389"/>
</dbReference>